<dbReference type="RefSeq" id="WP_013271951.1">
    <property type="nucleotide sequence ID" value="NC_014376.1"/>
</dbReference>
<reference evidence="6" key="1">
    <citation type="submission" date="2010-07" db="EMBL/GenBank/DDBJ databases">
        <title>Complete sequence of Clostridium saccharolyticum WM1.</title>
        <authorList>
            <consortium name="US DOE Joint Genome Institute"/>
            <person name="Lucas S."/>
            <person name="Copeland A."/>
            <person name="Lapidus A."/>
            <person name="Cheng J.-F."/>
            <person name="Bruce D."/>
            <person name="Goodwin L."/>
            <person name="Pitluck S."/>
            <person name="Chertkov O."/>
            <person name="Detter J.C."/>
            <person name="Han C."/>
            <person name="Tapia R."/>
            <person name="Land M."/>
            <person name="Hauser L."/>
            <person name="Chang Y.-J."/>
            <person name="Jeffries C."/>
            <person name="Kyrpides N."/>
            <person name="Ivanova N."/>
            <person name="Mikhailova N."/>
            <person name="Mouttaki H."/>
            <person name="Lin L."/>
            <person name="Zhou J."/>
            <person name="Hemme C.L."/>
            <person name="Woyke T."/>
        </authorList>
    </citation>
    <scope>NUCLEOTIDE SEQUENCE [LARGE SCALE GENOMIC DNA]</scope>
    <source>
        <strain evidence="6">WM1</strain>
    </source>
</reference>
<dbReference type="EMBL" id="CP002109">
    <property type="protein sequence ID" value="ADL03856.1"/>
    <property type="molecule type" value="Genomic_DNA"/>
</dbReference>
<dbReference type="InterPro" id="IPR000281">
    <property type="entry name" value="HTH_RpiR"/>
</dbReference>
<dbReference type="Gene3D" id="3.40.50.10490">
    <property type="entry name" value="Glucose-6-phosphate isomerase like protein, domain 1"/>
    <property type="match status" value="1"/>
</dbReference>
<dbReference type="Gene3D" id="1.10.10.10">
    <property type="entry name" value="Winged helix-like DNA-binding domain superfamily/Winged helix DNA-binding domain"/>
    <property type="match status" value="1"/>
</dbReference>
<dbReference type="PaxDb" id="610130-Closa_1253"/>
<evidence type="ECO:0000313" key="6">
    <source>
        <dbReference type="EMBL" id="ADL03856.1"/>
    </source>
</evidence>
<keyword evidence="1" id="KW-0805">Transcription regulation</keyword>
<dbReference type="Pfam" id="PF01418">
    <property type="entry name" value="HTH_6"/>
    <property type="match status" value="1"/>
</dbReference>
<dbReference type="STRING" id="610130.Closa_1253"/>
<dbReference type="eggNOG" id="COG1737">
    <property type="taxonomic scope" value="Bacteria"/>
</dbReference>
<dbReference type="KEGG" id="csh:Closa_1253"/>
<dbReference type="GO" id="GO:0003700">
    <property type="term" value="F:DNA-binding transcription factor activity"/>
    <property type="evidence" value="ECO:0007669"/>
    <property type="project" value="InterPro"/>
</dbReference>
<protein>
    <submittedName>
        <fullName evidence="6">Transcriptional regulator, RpiR family</fullName>
    </submittedName>
</protein>
<proteinExistence type="predicted"/>
<dbReference type="InterPro" id="IPR046348">
    <property type="entry name" value="SIS_dom_sf"/>
</dbReference>
<gene>
    <name evidence="6" type="ordered locus">Closa_1253</name>
</gene>
<dbReference type="InterPro" id="IPR047640">
    <property type="entry name" value="RpiR-like"/>
</dbReference>
<keyword evidence="3" id="KW-0804">Transcription</keyword>
<dbReference type="PANTHER" id="PTHR30514">
    <property type="entry name" value="GLUCOKINASE"/>
    <property type="match status" value="1"/>
</dbReference>
<dbReference type="SUPFAM" id="SSF53697">
    <property type="entry name" value="SIS domain"/>
    <property type="match status" value="1"/>
</dbReference>
<dbReference type="SUPFAM" id="SSF46689">
    <property type="entry name" value="Homeodomain-like"/>
    <property type="match status" value="1"/>
</dbReference>
<dbReference type="PROSITE" id="PS51464">
    <property type="entry name" value="SIS"/>
    <property type="match status" value="1"/>
</dbReference>
<evidence type="ECO:0000256" key="1">
    <source>
        <dbReference type="ARBA" id="ARBA00023015"/>
    </source>
</evidence>
<evidence type="ECO:0000256" key="2">
    <source>
        <dbReference type="ARBA" id="ARBA00023125"/>
    </source>
</evidence>
<evidence type="ECO:0000259" key="4">
    <source>
        <dbReference type="PROSITE" id="PS51071"/>
    </source>
</evidence>
<feature type="domain" description="HTH rpiR-type" evidence="4">
    <location>
        <begin position="1"/>
        <end position="77"/>
    </location>
</feature>
<accession>D9R8A4</accession>
<organism evidence="6 7">
    <name type="scientific">Lacrimispora saccharolytica (strain ATCC 35040 / DSM 2544 / NRCC 2533 / WM1)</name>
    <name type="common">Clostridium saccharolyticum</name>
    <dbReference type="NCBI Taxonomy" id="610130"/>
    <lineage>
        <taxon>Bacteria</taxon>
        <taxon>Bacillati</taxon>
        <taxon>Bacillota</taxon>
        <taxon>Clostridia</taxon>
        <taxon>Lachnospirales</taxon>
        <taxon>Lachnospiraceae</taxon>
        <taxon>Lacrimispora</taxon>
    </lineage>
</organism>
<dbReference type="InterPro" id="IPR009057">
    <property type="entry name" value="Homeodomain-like_sf"/>
</dbReference>
<dbReference type="InterPro" id="IPR001347">
    <property type="entry name" value="SIS_dom"/>
</dbReference>
<dbReference type="PANTHER" id="PTHR30514:SF1">
    <property type="entry name" value="HTH-TYPE TRANSCRIPTIONAL REGULATOR HEXR-RELATED"/>
    <property type="match status" value="1"/>
</dbReference>
<sequence>MNLDALINENYDKLNNNDFYILQYVKEHIPLCLNFSISELSEKCSVSTASILRTAKKLGFSGYSEFKYYLRQEKTNEKNISIKRELVSELNNDIQQTIKLFEQNTVKNVIFNMMKEADVIYAYGTGHGQRLILSEFARCLMNVKKNLIVIPASTELNIAMDTMKKNDLLFIASLSGNLKFTKEVILNLMLKEIPTVSITNLSNNELASLVKYNFYYQSSSISKDRNLNTSSFLTLHLLLHLIYEEYTDYIS</sequence>
<dbReference type="AlphaFoldDB" id="D9R8A4"/>
<dbReference type="GO" id="GO:0097367">
    <property type="term" value="F:carbohydrate derivative binding"/>
    <property type="evidence" value="ECO:0007669"/>
    <property type="project" value="InterPro"/>
</dbReference>
<dbReference type="PROSITE" id="PS51071">
    <property type="entry name" value="HTH_RPIR"/>
    <property type="match status" value="1"/>
</dbReference>
<dbReference type="CDD" id="cd05013">
    <property type="entry name" value="SIS_RpiR"/>
    <property type="match status" value="1"/>
</dbReference>
<evidence type="ECO:0000313" key="7">
    <source>
        <dbReference type="Proteomes" id="UP000001662"/>
    </source>
</evidence>
<name>D9R8A4_LACSW</name>
<dbReference type="InterPro" id="IPR035472">
    <property type="entry name" value="RpiR-like_SIS"/>
</dbReference>
<dbReference type="InterPro" id="IPR036388">
    <property type="entry name" value="WH-like_DNA-bd_sf"/>
</dbReference>
<feature type="domain" description="SIS" evidence="5">
    <location>
        <begin position="110"/>
        <end position="251"/>
    </location>
</feature>
<dbReference type="GO" id="GO:1901135">
    <property type="term" value="P:carbohydrate derivative metabolic process"/>
    <property type="evidence" value="ECO:0007669"/>
    <property type="project" value="InterPro"/>
</dbReference>
<evidence type="ECO:0000259" key="5">
    <source>
        <dbReference type="PROSITE" id="PS51464"/>
    </source>
</evidence>
<evidence type="ECO:0000256" key="3">
    <source>
        <dbReference type="ARBA" id="ARBA00023163"/>
    </source>
</evidence>
<keyword evidence="2" id="KW-0238">DNA-binding</keyword>
<keyword evidence="7" id="KW-1185">Reference proteome</keyword>
<dbReference type="Proteomes" id="UP000001662">
    <property type="component" value="Chromosome"/>
</dbReference>
<dbReference type="GO" id="GO:0003677">
    <property type="term" value="F:DNA binding"/>
    <property type="evidence" value="ECO:0007669"/>
    <property type="project" value="UniProtKB-KW"/>
</dbReference>
<dbReference type="HOGENOM" id="CLU_055769_4_3_9"/>
<dbReference type="Pfam" id="PF01380">
    <property type="entry name" value="SIS"/>
    <property type="match status" value="1"/>
</dbReference>